<organism evidence="2 3">
    <name type="scientific">Corallococcus carmarthensis</name>
    <dbReference type="NCBI Taxonomy" id="2316728"/>
    <lineage>
        <taxon>Bacteria</taxon>
        <taxon>Pseudomonadati</taxon>
        <taxon>Myxococcota</taxon>
        <taxon>Myxococcia</taxon>
        <taxon>Myxococcales</taxon>
        <taxon>Cystobacterineae</taxon>
        <taxon>Myxococcaceae</taxon>
        <taxon>Corallococcus</taxon>
    </lineage>
</organism>
<dbReference type="AlphaFoldDB" id="A0A3A8KA30"/>
<keyword evidence="3" id="KW-1185">Reference proteome</keyword>
<dbReference type="Pfam" id="PF20557">
    <property type="entry name" value="DnaT_2"/>
    <property type="match status" value="1"/>
</dbReference>
<sequence>MALDTTPGGPLTDSYCDVAEADAYHAARGHNDAWAAADVAAKERHLQWATSVLDSRCEWLGARADAEQALAWPRRGVVLDGCPVAEGAVPRRVKAAVAEFAFRLLGEDWTAGLGPVVDEGVTVGPLKTSKETHRPIPSQVLALLGPLVQGSAGGIRVHTTVRG</sequence>
<evidence type="ECO:0000313" key="3">
    <source>
        <dbReference type="Proteomes" id="UP000268313"/>
    </source>
</evidence>
<proteinExistence type="predicted"/>
<evidence type="ECO:0000313" key="2">
    <source>
        <dbReference type="EMBL" id="RKH05078.1"/>
    </source>
</evidence>
<evidence type="ECO:0000259" key="1">
    <source>
        <dbReference type="Pfam" id="PF20557"/>
    </source>
</evidence>
<dbReference type="OrthoDB" id="6507212at2"/>
<comment type="caution">
    <text evidence="2">The sequence shown here is derived from an EMBL/GenBank/DDBJ whole genome shotgun (WGS) entry which is preliminary data.</text>
</comment>
<dbReference type="RefSeq" id="WP_120602132.1">
    <property type="nucleotide sequence ID" value="NZ_RAWE01000022.1"/>
</dbReference>
<dbReference type="InterPro" id="IPR046787">
    <property type="entry name" value="DnaT_2"/>
</dbReference>
<gene>
    <name evidence="2" type="ORF">D7X32_09180</name>
</gene>
<feature type="domain" description="Putative DnaT-like" evidence="1">
    <location>
        <begin position="4"/>
        <end position="157"/>
    </location>
</feature>
<protein>
    <recommendedName>
        <fullName evidence="1">Putative DnaT-like domain-containing protein</fullName>
    </recommendedName>
</protein>
<accession>A0A3A8KA30</accession>
<dbReference type="EMBL" id="RAWE01000022">
    <property type="protein sequence ID" value="RKH05078.1"/>
    <property type="molecule type" value="Genomic_DNA"/>
</dbReference>
<name>A0A3A8KA30_9BACT</name>
<dbReference type="Proteomes" id="UP000268313">
    <property type="component" value="Unassembled WGS sequence"/>
</dbReference>
<reference evidence="3" key="1">
    <citation type="submission" date="2018-09" db="EMBL/GenBank/DDBJ databases">
        <authorList>
            <person name="Livingstone P.G."/>
            <person name="Whitworth D.E."/>
        </authorList>
    </citation>
    <scope>NUCLEOTIDE SEQUENCE [LARGE SCALE GENOMIC DNA]</scope>
    <source>
        <strain evidence="3">CA043D</strain>
    </source>
</reference>